<dbReference type="SUPFAM" id="SSF81606">
    <property type="entry name" value="PP2C-like"/>
    <property type="match status" value="1"/>
</dbReference>
<dbReference type="Gene3D" id="3.60.40.10">
    <property type="entry name" value="PPM-type phosphatase domain"/>
    <property type="match status" value="1"/>
</dbReference>
<reference evidence="2" key="2">
    <citation type="submission" date="2024-06" db="EMBL/GenBank/DDBJ databases">
        <authorList>
            <person name="Petrova K.O."/>
            <person name="Toshchakov S.V."/>
            <person name="Boltjanskaja Y.V."/>
            <person name="Kevbrin V."/>
        </authorList>
    </citation>
    <scope>NUCLEOTIDE SEQUENCE</scope>
    <source>
        <strain evidence="2">Z-910T</strain>
    </source>
</reference>
<sequence>MKIGGKTHCGYQREVNQDYFTYGENSNFSYMIVADGMGGHLAGEIASKKAVDFLKNKLDSTDDVVQLKTLIEQVNQDVYKISKENKDLNGMGTTLTVVIISGSYLNVGHVGDSRVYLFRDDKLSQLTTDHSLVADLVRHGQLSEKEAEKHPQRNILTQAVGTDRVVKVQSTSHRLKSYDKVLLCTDGLTKFLKHKEISDIMSQKEVNEICDRLIKAALKKGGADNVTVAVADVGEVKEVN</sequence>
<protein>
    <submittedName>
        <fullName evidence="2">Stp1/IreP family PP2C-type Ser/Thr phosphatase</fullName>
    </submittedName>
</protein>
<dbReference type="PANTHER" id="PTHR47992">
    <property type="entry name" value="PROTEIN PHOSPHATASE"/>
    <property type="match status" value="1"/>
</dbReference>
<evidence type="ECO:0000313" key="2">
    <source>
        <dbReference type="EMBL" id="XBX76152.1"/>
    </source>
</evidence>
<dbReference type="NCBIfam" id="NF033484">
    <property type="entry name" value="Stp1_PP2C_phos"/>
    <property type="match status" value="1"/>
</dbReference>
<name>A0AAU7VPQ3_9FIRM</name>
<gene>
    <name evidence="2" type="ORF">PRVXT_001329</name>
</gene>
<dbReference type="SMART" id="SM00331">
    <property type="entry name" value="PP2C_SIG"/>
    <property type="match status" value="1"/>
</dbReference>
<accession>A0AAU7VPQ3</accession>
<organism evidence="2">
    <name type="scientific">Proteinivorax tanatarense</name>
    <dbReference type="NCBI Taxonomy" id="1260629"/>
    <lineage>
        <taxon>Bacteria</taxon>
        <taxon>Bacillati</taxon>
        <taxon>Bacillota</taxon>
        <taxon>Clostridia</taxon>
        <taxon>Eubacteriales</taxon>
        <taxon>Proteinivoracaceae</taxon>
        <taxon>Proteinivorax</taxon>
    </lineage>
</organism>
<proteinExistence type="predicted"/>
<dbReference type="InterPro" id="IPR015655">
    <property type="entry name" value="PP2C"/>
</dbReference>
<dbReference type="CDD" id="cd00143">
    <property type="entry name" value="PP2Cc"/>
    <property type="match status" value="1"/>
</dbReference>
<dbReference type="Pfam" id="PF13672">
    <property type="entry name" value="PP2C_2"/>
    <property type="match status" value="1"/>
</dbReference>
<dbReference type="RefSeq" id="WP_350344886.1">
    <property type="nucleotide sequence ID" value="NZ_CP158367.1"/>
</dbReference>
<dbReference type="InterPro" id="IPR001932">
    <property type="entry name" value="PPM-type_phosphatase-like_dom"/>
</dbReference>
<evidence type="ECO:0000259" key="1">
    <source>
        <dbReference type="PROSITE" id="PS51746"/>
    </source>
</evidence>
<dbReference type="SMART" id="SM00332">
    <property type="entry name" value="PP2Cc"/>
    <property type="match status" value="1"/>
</dbReference>
<dbReference type="InterPro" id="IPR036457">
    <property type="entry name" value="PPM-type-like_dom_sf"/>
</dbReference>
<dbReference type="GO" id="GO:0004722">
    <property type="term" value="F:protein serine/threonine phosphatase activity"/>
    <property type="evidence" value="ECO:0007669"/>
    <property type="project" value="InterPro"/>
</dbReference>
<feature type="domain" description="PPM-type phosphatase" evidence="1">
    <location>
        <begin position="1"/>
        <end position="233"/>
    </location>
</feature>
<reference evidence="2" key="1">
    <citation type="journal article" date="2013" name="Extremophiles">
        <title>Proteinivorax tanatarense gen. nov., sp. nov., an anaerobic, haloalkaliphilic, proteolytic bacterium isolated from a decaying algal bloom, and proposal of Proteinivoraceae fam. nov.</title>
        <authorList>
            <person name="Kevbrin V."/>
            <person name="Boltyanskaya Y."/>
            <person name="Zhilina T."/>
            <person name="Kolganova T."/>
            <person name="Lavrentjeva E."/>
            <person name="Kuznetsov B."/>
        </authorList>
    </citation>
    <scope>NUCLEOTIDE SEQUENCE</scope>
    <source>
        <strain evidence="2">Z-910T</strain>
    </source>
</reference>
<dbReference type="EMBL" id="CP158367">
    <property type="protein sequence ID" value="XBX76152.1"/>
    <property type="molecule type" value="Genomic_DNA"/>
</dbReference>
<dbReference type="AlphaFoldDB" id="A0AAU7VPQ3"/>
<dbReference type="PROSITE" id="PS51746">
    <property type="entry name" value="PPM_2"/>
    <property type="match status" value="1"/>
</dbReference>